<proteinExistence type="inferred from homology"/>
<dbReference type="InterPro" id="IPR025110">
    <property type="entry name" value="AMP-bd_C"/>
</dbReference>
<dbReference type="GO" id="GO:0016405">
    <property type="term" value="F:CoA-ligase activity"/>
    <property type="evidence" value="ECO:0007669"/>
    <property type="project" value="TreeGrafter"/>
</dbReference>
<evidence type="ECO:0000259" key="6">
    <source>
        <dbReference type="Pfam" id="PF00501"/>
    </source>
</evidence>
<keyword evidence="9" id="KW-1185">Reference proteome</keyword>
<dbReference type="Gene3D" id="3.30.300.30">
    <property type="match status" value="1"/>
</dbReference>
<evidence type="ECO:0000256" key="4">
    <source>
        <dbReference type="ARBA" id="ARBA00023140"/>
    </source>
</evidence>
<protein>
    <recommendedName>
        <fullName evidence="10">Luciferin 4-monooxygenase</fullName>
    </recommendedName>
</protein>
<comment type="caution">
    <text evidence="8">The sequence shown here is derived from an EMBL/GenBank/DDBJ whole genome shotgun (WGS) entry which is preliminary data.</text>
</comment>
<evidence type="ECO:0000313" key="8">
    <source>
        <dbReference type="EMBL" id="KAK9882809.1"/>
    </source>
</evidence>
<evidence type="ECO:0000256" key="5">
    <source>
        <dbReference type="SAM" id="MobiDB-lite"/>
    </source>
</evidence>
<feature type="domain" description="AMP-dependent synthetase/ligase" evidence="6">
    <location>
        <begin position="54"/>
        <end position="413"/>
    </location>
</feature>
<comment type="subcellular location">
    <subcellularLocation>
        <location evidence="1">Peroxisome</location>
    </subcellularLocation>
</comment>
<gene>
    <name evidence="8" type="ORF">WA026_023322</name>
</gene>
<dbReference type="PANTHER" id="PTHR24096:SF149">
    <property type="entry name" value="AMP-BINDING DOMAIN-CONTAINING PROTEIN-RELATED"/>
    <property type="match status" value="1"/>
</dbReference>
<keyword evidence="3" id="KW-0436">Ligase</keyword>
<evidence type="ECO:0000256" key="3">
    <source>
        <dbReference type="ARBA" id="ARBA00022598"/>
    </source>
</evidence>
<dbReference type="SUPFAM" id="SSF56801">
    <property type="entry name" value="Acetyl-CoA synthetase-like"/>
    <property type="match status" value="1"/>
</dbReference>
<dbReference type="PANTHER" id="PTHR24096">
    <property type="entry name" value="LONG-CHAIN-FATTY-ACID--COA LIGASE"/>
    <property type="match status" value="1"/>
</dbReference>
<dbReference type="Gene3D" id="3.40.50.12780">
    <property type="entry name" value="N-terminal domain of ligase-like"/>
    <property type="match status" value="1"/>
</dbReference>
<organism evidence="8 9">
    <name type="scientific">Henosepilachna vigintioctopunctata</name>
    <dbReference type="NCBI Taxonomy" id="420089"/>
    <lineage>
        <taxon>Eukaryota</taxon>
        <taxon>Metazoa</taxon>
        <taxon>Ecdysozoa</taxon>
        <taxon>Arthropoda</taxon>
        <taxon>Hexapoda</taxon>
        <taxon>Insecta</taxon>
        <taxon>Pterygota</taxon>
        <taxon>Neoptera</taxon>
        <taxon>Endopterygota</taxon>
        <taxon>Coleoptera</taxon>
        <taxon>Polyphaga</taxon>
        <taxon>Cucujiformia</taxon>
        <taxon>Coccinelloidea</taxon>
        <taxon>Coccinellidae</taxon>
        <taxon>Epilachninae</taxon>
        <taxon>Epilachnini</taxon>
        <taxon>Henosepilachna</taxon>
    </lineage>
</organism>
<feature type="domain" description="AMP-binding enzyme C-terminal" evidence="7">
    <location>
        <begin position="463"/>
        <end position="538"/>
    </location>
</feature>
<feature type="region of interest" description="Disordered" evidence="5">
    <location>
        <begin position="1"/>
        <end position="27"/>
    </location>
</feature>
<dbReference type="GO" id="GO:0005777">
    <property type="term" value="C:peroxisome"/>
    <property type="evidence" value="ECO:0007669"/>
    <property type="project" value="UniProtKB-SubCell"/>
</dbReference>
<comment type="similarity">
    <text evidence="2">Belongs to the ATP-dependent AMP-binding enzyme family.</text>
</comment>
<evidence type="ECO:0000256" key="1">
    <source>
        <dbReference type="ARBA" id="ARBA00004275"/>
    </source>
</evidence>
<dbReference type="InterPro" id="IPR000873">
    <property type="entry name" value="AMP-dep_synth/lig_dom"/>
</dbReference>
<dbReference type="EMBL" id="JARQZJ010000083">
    <property type="protein sequence ID" value="KAK9882809.1"/>
    <property type="molecule type" value="Genomic_DNA"/>
</dbReference>
<keyword evidence="4" id="KW-0576">Peroxisome</keyword>
<dbReference type="InterPro" id="IPR045851">
    <property type="entry name" value="AMP-bd_C_sf"/>
</dbReference>
<feature type="compositionally biased region" description="Basic and acidic residues" evidence="5">
    <location>
        <begin position="1"/>
        <end position="10"/>
    </location>
</feature>
<evidence type="ECO:0000259" key="7">
    <source>
        <dbReference type="Pfam" id="PF13193"/>
    </source>
</evidence>
<dbReference type="InterPro" id="IPR042099">
    <property type="entry name" value="ANL_N_sf"/>
</dbReference>
<evidence type="ECO:0008006" key="10">
    <source>
        <dbReference type="Google" id="ProtNLM"/>
    </source>
</evidence>
<evidence type="ECO:0000256" key="2">
    <source>
        <dbReference type="ARBA" id="ARBA00006432"/>
    </source>
</evidence>
<dbReference type="Pfam" id="PF13193">
    <property type="entry name" value="AMP-binding_C"/>
    <property type="match status" value="1"/>
</dbReference>
<name>A0AAW1UTG3_9CUCU</name>
<accession>A0AAW1UTG3</accession>
<reference evidence="8 9" key="1">
    <citation type="submission" date="2023-03" db="EMBL/GenBank/DDBJ databases">
        <title>Genome insight into feeding habits of ladybird beetles.</title>
        <authorList>
            <person name="Li H.-S."/>
            <person name="Huang Y.-H."/>
            <person name="Pang H."/>
        </authorList>
    </citation>
    <scope>NUCLEOTIDE SEQUENCE [LARGE SCALE GENOMIC DNA]</scope>
    <source>
        <strain evidence="8">SYSU_2023b</strain>
        <tissue evidence="8">Whole body</tissue>
    </source>
</reference>
<evidence type="ECO:0000313" key="9">
    <source>
        <dbReference type="Proteomes" id="UP001431783"/>
    </source>
</evidence>
<dbReference type="Pfam" id="PF00501">
    <property type="entry name" value="AMP-binding"/>
    <property type="match status" value="1"/>
</dbReference>
<dbReference type="Proteomes" id="UP001431783">
    <property type="component" value="Unassembled WGS sequence"/>
</dbReference>
<sequence length="553" mass="61911">MENERAELHAFKNNNVNSKNSHIDDHPNIIKMPDVPPVKRFGLGYEIFHGMKLNPNTIAQYVADTDESQTYAELLDLCTRVAINLKNENLLDDDIVGLCVENHKHSCAPYIASLFLGYKLVALDPGLTAEDKSKLLLKVTPRIMFVDAHLLQNMIDTLEIAKLDIKLVVIGENASGQTSFSQFLEAPGEEIDRFEPVIVEDIERTAIIFFGSGTTGVTKGICISHYGLLARTEGPTISVSTIFAQLNWISYTLLLIGTLRKGTTRVLVNNFEIDKLWQLIENYKISFIFASVFQVAAIAESEVPNDVDISAFRFLVTGGSVLPLAVVEKMNERFPNVITVQGYGLTEMGGPVFIFSIMNPEHRKWRKEKPTSCGAPMSGIWYKVVDVETEEILGPGKPGELRMKSKLGMVGYYNMDTSEGYDSEGWLKTGDIVKYDEDHCFYVVDRLKEMIKYRCWTISPSAIEDVLMSHPAVDIAAVIGIPHEEESDFPMGIVTLKKDCSASPEEIAEYVNQRVIDRQKLRAGVKIISEMPFTSTGKIIKRVLRRKVMNGEL</sequence>
<dbReference type="AlphaFoldDB" id="A0AAW1UTG3"/>